<dbReference type="OrthoDB" id="5424209at2759"/>
<evidence type="ECO:0000313" key="6">
    <source>
        <dbReference type="Proteomes" id="UP001153678"/>
    </source>
</evidence>
<keyword evidence="6" id="KW-1185">Reference proteome</keyword>
<dbReference type="Pfam" id="PF20147">
    <property type="entry name" value="Crinkler"/>
    <property type="match status" value="1"/>
</dbReference>
<evidence type="ECO:0000256" key="1">
    <source>
        <dbReference type="ARBA" id="ARBA00004340"/>
    </source>
</evidence>
<evidence type="ECO:0000256" key="3">
    <source>
        <dbReference type="ARBA" id="ARBA00022525"/>
    </source>
</evidence>
<gene>
    <name evidence="5" type="ORF">FWILDA_LOCUS16122</name>
</gene>
<organism evidence="5 6">
    <name type="scientific">Funneliformis geosporum</name>
    <dbReference type="NCBI Taxonomy" id="1117311"/>
    <lineage>
        <taxon>Eukaryota</taxon>
        <taxon>Fungi</taxon>
        <taxon>Fungi incertae sedis</taxon>
        <taxon>Mucoromycota</taxon>
        <taxon>Glomeromycotina</taxon>
        <taxon>Glomeromycetes</taxon>
        <taxon>Glomerales</taxon>
        <taxon>Glomeraceae</taxon>
        <taxon>Funneliformis</taxon>
    </lineage>
</organism>
<name>A0A9W4T663_9GLOM</name>
<feature type="non-terminal residue" evidence="5">
    <location>
        <position position="1"/>
    </location>
</feature>
<dbReference type="AlphaFoldDB" id="A0A9W4T663"/>
<dbReference type="GO" id="GO:0043657">
    <property type="term" value="C:host cell"/>
    <property type="evidence" value="ECO:0007669"/>
    <property type="project" value="UniProtKB-SubCell"/>
</dbReference>
<comment type="subcellular location">
    <subcellularLocation>
        <location evidence="1">Host cell</location>
    </subcellularLocation>
    <subcellularLocation>
        <location evidence="2">Secreted</location>
    </subcellularLocation>
</comment>
<proteinExistence type="predicted"/>
<dbReference type="EMBL" id="CAMKVN010009723">
    <property type="protein sequence ID" value="CAI2193530.1"/>
    <property type="molecule type" value="Genomic_DNA"/>
</dbReference>
<keyword evidence="3" id="KW-0964">Secreted</keyword>
<evidence type="ECO:0000259" key="4">
    <source>
        <dbReference type="Pfam" id="PF20147"/>
    </source>
</evidence>
<dbReference type="Proteomes" id="UP001153678">
    <property type="component" value="Unassembled WGS sequence"/>
</dbReference>
<evidence type="ECO:0000256" key="2">
    <source>
        <dbReference type="ARBA" id="ARBA00004613"/>
    </source>
</evidence>
<reference evidence="5" key="1">
    <citation type="submission" date="2022-08" db="EMBL/GenBank/DDBJ databases">
        <authorList>
            <person name="Kallberg Y."/>
            <person name="Tangrot J."/>
            <person name="Rosling A."/>
        </authorList>
    </citation>
    <scope>NUCLEOTIDE SEQUENCE</scope>
    <source>
        <strain evidence="5">Wild A</strain>
    </source>
</reference>
<evidence type="ECO:0000313" key="5">
    <source>
        <dbReference type="EMBL" id="CAI2193530.1"/>
    </source>
</evidence>
<protein>
    <submittedName>
        <fullName evidence="5">294_t:CDS:1</fullName>
    </submittedName>
</protein>
<sequence>AQKSIAMVDISLNCLHVQGGEENYEFTIITNTENSVEKFKKDIKEKIKVAGEDIFNDIEADQLMLWQVRVDYSDEKDFSSFTSDSKNLKKLEGIIGDYWTEQPPKEFIHVAVCVPYLTVLRMLDSLTILSQAVDYTNISLQQLYNEQYIKQGNILFYNRTYKDAEFTHECEIKDIYNIRKLSVISTFANNKEKLMSIDSLTELELYILKSNDRFKNIKRATGSAYDWFFIIDKDVNKGSINELRKQYVKNKINPTG</sequence>
<feature type="domain" description="Crinkler effector protein N-terminal" evidence="4">
    <location>
        <begin position="10"/>
        <end position="112"/>
    </location>
</feature>
<dbReference type="GO" id="GO:0005576">
    <property type="term" value="C:extracellular region"/>
    <property type="evidence" value="ECO:0007669"/>
    <property type="project" value="UniProtKB-SubCell"/>
</dbReference>
<dbReference type="InterPro" id="IPR045379">
    <property type="entry name" value="Crinkler_N"/>
</dbReference>
<accession>A0A9W4T663</accession>
<comment type="caution">
    <text evidence="5">The sequence shown here is derived from an EMBL/GenBank/DDBJ whole genome shotgun (WGS) entry which is preliminary data.</text>
</comment>